<sequence>MRTIALLMPFLFSRGAERAQDPEEALVERLRRGEAAAIGEAYDRHYEAVRGFARRLTGDDAAAEDLAHDVFVSLPQAAQRFRGGSSLKTFLIAIAVNHARHHLRAAARRRAAMERLALEPDDDKPPSPEREAGRAALAKALNRALDALPDAQRATFVLCEVEERSAREVSEILGVPEATVRTRLFHAKQKLRALLEERTP</sequence>
<dbReference type="InterPro" id="IPR013249">
    <property type="entry name" value="RNA_pol_sigma70_r4_t2"/>
</dbReference>
<keyword evidence="5" id="KW-0804">Transcription</keyword>
<dbReference type="Proteomes" id="UP000075420">
    <property type="component" value="Unassembled WGS sequence"/>
</dbReference>
<dbReference type="GO" id="GO:0003677">
    <property type="term" value="F:DNA binding"/>
    <property type="evidence" value="ECO:0007669"/>
    <property type="project" value="UniProtKB-KW"/>
</dbReference>
<evidence type="ECO:0000256" key="3">
    <source>
        <dbReference type="ARBA" id="ARBA00023082"/>
    </source>
</evidence>
<dbReference type="InterPro" id="IPR036388">
    <property type="entry name" value="WH-like_DNA-bd_sf"/>
</dbReference>
<feature type="domain" description="RNA polymerase sigma factor 70 region 4 type 2" evidence="7">
    <location>
        <begin position="140"/>
        <end position="191"/>
    </location>
</feature>
<evidence type="ECO:0000256" key="1">
    <source>
        <dbReference type="ARBA" id="ARBA00010641"/>
    </source>
</evidence>
<dbReference type="SUPFAM" id="SSF88659">
    <property type="entry name" value="Sigma3 and sigma4 domains of RNA polymerase sigma factors"/>
    <property type="match status" value="1"/>
</dbReference>
<dbReference type="Gene3D" id="1.10.10.10">
    <property type="entry name" value="Winged helix-like DNA-binding domain superfamily/Winged helix DNA-binding domain"/>
    <property type="match status" value="1"/>
</dbReference>
<evidence type="ECO:0000256" key="2">
    <source>
        <dbReference type="ARBA" id="ARBA00023015"/>
    </source>
</evidence>
<dbReference type="InterPro" id="IPR039425">
    <property type="entry name" value="RNA_pol_sigma-70-like"/>
</dbReference>
<keyword evidence="4" id="KW-0238">DNA-binding</keyword>
<dbReference type="InterPro" id="IPR013324">
    <property type="entry name" value="RNA_pol_sigma_r3/r4-like"/>
</dbReference>
<gene>
    <name evidence="8" type="ORF">BE08_33470</name>
</gene>
<dbReference type="Pfam" id="PF08281">
    <property type="entry name" value="Sigma70_r4_2"/>
    <property type="match status" value="1"/>
</dbReference>
<evidence type="ECO:0000256" key="5">
    <source>
        <dbReference type="ARBA" id="ARBA00023163"/>
    </source>
</evidence>
<dbReference type="InterPro" id="IPR007627">
    <property type="entry name" value="RNA_pol_sigma70_r2"/>
</dbReference>
<evidence type="ECO:0000259" key="6">
    <source>
        <dbReference type="Pfam" id="PF04542"/>
    </source>
</evidence>
<dbReference type="GO" id="GO:0016987">
    <property type="term" value="F:sigma factor activity"/>
    <property type="evidence" value="ECO:0007669"/>
    <property type="project" value="UniProtKB-KW"/>
</dbReference>
<dbReference type="AlphaFoldDB" id="A0A150NYI3"/>
<proteinExistence type="inferred from homology"/>
<dbReference type="Gene3D" id="1.10.1740.10">
    <property type="match status" value="1"/>
</dbReference>
<dbReference type="PANTHER" id="PTHR43133:SF8">
    <property type="entry name" value="RNA POLYMERASE SIGMA FACTOR HI_1459-RELATED"/>
    <property type="match status" value="1"/>
</dbReference>
<protein>
    <submittedName>
        <fullName evidence="8">RNA polymerase subunit sigma</fullName>
    </submittedName>
</protein>
<organism evidence="8 9">
    <name type="scientific">Sorangium cellulosum</name>
    <name type="common">Polyangium cellulosum</name>
    <dbReference type="NCBI Taxonomy" id="56"/>
    <lineage>
        <taxon>Bacteria</taxon>
        <taxon>Pseudomonadati</taxon>
        <taxon>Myxococcota</taxon>
        <taxon>Polyangia</taxon>
        <taxon>Polyangiales</taxon>
        <taxon>Polyangiaceae</taxon>
        <taxon>Sorangium</taxon>
    </lineage>
</organism>
<keyword evidence="3" id="KW-0731">Sigma factor</keyword>
<reference evidence="8 9" key="1">
    <citation type="submission" date="2014-02" db="EMBL/GenBank/DDBJ databases">
        <title>The small core and large imbalanced accessory genome model reveals a collaborative survival strategy of Sorangium cellulosum strains in nature.</title>
        <authorList>
            <person name="Han K."/>
            <person name="Peng R."/>
            <person name="Blom J."/>
            <person name="Li Y.-Z."/>
        </authorList>
    </citation>
    <scope>NUCLEOTIDE SEQUENCE [LARGE SCALE GENOMIC DNA]</scope>
    <source>
        <strain evidence="8 9">So0157-25</strain>
    </source>
</reference>
<comment type="caution">
    <text evidence="8">The sequence shown here is derived from an EMBL/GenBank/DDBJ whole genome shotgun (WGS) entry which is preliminary data.</text>
</comment>
<keyword evidence="2" id="KW-0805">Transcription regulation</keyword>
<evidence type="ECO:0000256" key="4">
    <source>
        <dbReference type="ARBA" id="ARBA00023125"/>
    </source>
</evidence>
<dbReference type="InterPro" id="IPR013325">
    <property type="entry name" value="RNA_pol_sigma_r2"/>
</dbReference>
<dbReference type="Pfam" id="PF04542">
    <property type="entry name" value="Sigma70_r2"/>
    <property type="match status" value="1"/>
</dbReference>
<dbReference type="PANTHER" id="PTHR43133">
    <property type="entry name" value="RNA POLYMERASE ECF-TYPE SIGMA FACTO"/>
    <property type="match status" value="1"/>
</dbReference>
<accession>A0A150NYI3</accession>
<name>A0A150NYI3_SORCE</name>
<dbReference type="CDD" id="cd06171">
    <property type="entry name" value="Sigma70_r4"/>
    <property type="match status" value="1"/>
</dbReference>
<evidence type="ECO:0000259" key="7">
    <source>
        <dbReference type="Pfam" id="PF08281"/>
    </source>
</evidence>
<evidence type="ECO:0000313" key="8">
    <source>
        <dbReference type="EMBL" id="KYF46946.1"/>
    </source>
</evidence>
<feature type="domain" description="RNA polymerase sigma-70 region 2" evidence="6">
    <location>
        <begin position="42"/>
        <end position="109"/>
    </location>
</feature>
<dbReference type="GO" id="GO:0006352">
    <property type="term" value="P:DNA-templated transcription initiation"/>
    <property type="evidence" value="ECO:0007669"/>
    <property type="project" value="InterPro"/>
</dbReference>
<dbReference type="SUPFAM" id="SSF88946">
    <property type="entry name" value="Sigma2 domain of RNA polymerase sigma factors"/>
    <property type="match status" value="1"/>
</dbReference>
<dbReference type="EMBL" id="JELY01003691">
    <property type="protein sequence ID" value="KYF46946.1"/>
    <property type="molecule type" value="Genomic_DNA"/>
</dbReference>
<dbReference type="NCBIfam" id="TIGR02937">
    <property type="entry name" value="sigma70-ECF"/>
    <property type="match status" value="1"/>
</dbReference>
<comment type="similarity">
    <text evidence="1">Belongs to the sigma-70 factor family. ECF subfamily.</text>
</comment>
<dbReference type="InterPro" id="IPR014284">
    <property type="entry name" value="RNA_pol_sigma-70_dom"/>
</dbReference>
<evidence type="ECO:0000313" key="9">
    <source>
        <dbReference type="Proteomes" id="UP000075420"/>
    </source>
</evidence>